<evidence type="ECO:0000313" key="1">
    <source>
        <dbReference type="EMBL" id="BAU29204.1"/>
    </source>
</evidence>
<dbReference type="KEGG" id="asoc:CB4_03389"/>
<dbReference type="GO" id="GO:0004622">
    <property type="term" value="F:phosphatidylcholine lysophospholipase activity"/>
    <property type="evidence" value="ECO:0007669"/>
    <property type="project" value="TreeGrafter"/>
</dbReference>
<dbReference type="EMBL" id="AP017312">
    <property type="protein sequence ID" value="BAU29204.1"/>
    <property type="molecule type" value="Genomic_DNA"/>
</dbReference>
<evidence type="ECO:0000313" key="2">
    <source>
        <dbReference type="Proteomes" id="UP000217696"/>
    </source>
</evidence>
<dbReference type="SUPFAM" id="SSF52266">
    <property type="entry name" value="SGNH hydrolase"/>
    <property type="match status" value="1"/>
</dbReference>
<gene>
    <name evidence="1" type="primary">lipC</name>
    <name evidence="1" type="ORF">CB4_03389</name>
</gene>
<dbReference type="InterPro" id="IPR013830">
    <property type="entry name" value="SGNH_hydro"/>
</dbReference>
<dbReference type="AlphaFoldDB" id="A0A0U4NKG9"/>
<dbReference type="EC" id="3.-.-.-" evidence="1"/>
<organism evidence="1 2">
    <name type="scientific">Aneurinibacillus soli</name>
    <dbReference type="NCBI Taxonomy" id="1500254"/>
    <lineage>
        <taxon>Bacteria</taxon>
        <taxon>Bacillati</taxon>
        <taxon>Bacillota</taxon>
        <taxon>Bacilli</taxon>
        <taxon>Bacillales</taxon>
        <taxon>Paenibacillaceae</taxon>
        <taxon>Aneurinibacillus group</taxon>
        <taxon>Aneurinibacillus</taxon>
    </lineage>
</organism>
<keyword evidence="1" id="KW-0378">Hydrolase</keyword>
<protein>
    <submittedName>
        <fullName evidence="1">Spore germination lipase LipC</fullName>
        <ecNumber evidence="1">3.-.-.-</ecNumber>
    </submittedName>
</protein>
<dbReference type="OrthoDB" id="252349at2"/>
<dbReference type="Proteomes" id="UP000217696">
    <property type="component" value="Chromosome"/>
</dbReference>
<name>A0A0U4NKG9_9BACL</name>
<proteinExistence type="predicted"/>
<dbReference type="Gene3D" id="3.40.50.1110">
    <property type="entry name" value="SGNH hydrolase"/>
    <property type="match status" value="1"/>
</dbReference>
<accession>A0A0U4NKG9</accession>
<dbReference type="PANTHER" id="PTHR30383">
    <property type="entry name" value="THIOESTERASE 1/PROTEASE 1/LYSOPHOSPHOLIPASE L1"/>
    <property type="match status" value="1"/>
</dbReference>
<dbReference type="RefSeq" id="WP_096466905.1">
    <property type="nucleotide sequence ID" value="NZ_AP017312.1"/>
</dbReference>
<keyword evidence="2" id="KW-1185">Reference proteome</keyword>
<dbReference type="PANTHER" id="PTHR30383:SF27">
    <property type="entry name" value="SPORE GERMINATION LIPASE LIPC"/>
    <property type="match status" value="1"/>
</dbReference>
<reference evidence="1" key="1">
    <citation type="submission" date="2015-12" db="EMBL/GenBank/DDBJ databases">
        <title>Genome sequence of Aneurinibacillus soli.</title>
        <authorList>
            <person name="Lee J.S."/>
            <person name="Lee K.C."/>
            <person name="Kim K.K."/>
            <person name="Lee B.W."/>
        </authorList>
    </citation>
    <scope>NUCLEOTIDE SEQUENCE [LARGE SCALE GENOMIC DNA]</scope>
    <source>
        <strain evidence="1">CB4</strain>
    </source>
</reference>
<dbReference type="Pfam" id="PF13472">
    <property type="entry name" value="Lipase_GDSL_2"/>
    <property type="match status" value="1"/>
</dbReference>
<dbReference type="InterPro" id="IPR051532">
    <property type="entry name" value="Ester_Hydrolysis_Enzymes"/>
</dbReference>
<dbReference type="InterPro" id="IPR036514">
    <property type="entry name" value="SGNH_hydro_sf"/>
</dbReference>
<sequence length="259" mass="28861">MKTRTVWRLFGIFSLVATAMLAVGLTLGIRDIIHPTPVSWKADQTGESSGVHKTSHKLQITALGDSLTRGTGDESGLGYAGNLRIRLAENTKQEVYVYNNGVNGYKAANLLKDLRTKPDIRRQVQQADMIVLSIGGNDLFYTQSDEVKPDVIRTRIPAALTNYKAIVSIVTELNPKAKLLYMGLYNPFPDLPNAKESAKVVQEWNNGVTQVLYEYPQAIFVPTDDLFRSDGMKYISSDHFHPNQAGYKRIGERMADVLK</sequence>